<proteinExistence type="predicted"/>
<keyword evidence="4" id="KW-0862">Zinc</keyword>
<sequence length="276" mass="31356">MIQNEKNYKKYVESKLKLEENKFCVDCNAKNPRWTSCKYGVFICLECAGTHRSLGVHYDSVKSATLDFWTKEQWYVIKYGGNAKFKKYLANNEIELDPNNILQTYKNSKVLKYAELLRSEISEITGVMFETTDSKPKTIKEEDFVREKSFTNKNSYKQDYSTLYSSQMARNDHSNGQSTSLEKFKSAGANIKNKIAEYSPAIASISAKTCSKIGSLSSSLFKQTKKIGSQTLSTASKYVKSYNSTDNNKFSSVNSQGNNSFFTTTKQSKKSPKDWS</sequence>
<dbReference type="Proteomes" id="UP000192758">
    <property type="component" value="Unassembled WGS sequence"/>
</dbReference>
<protein>
    <submittedName>
        <fullName evidence="8">AGD5</fullName>
    </submittedName>
</protein>
<feature type="domain" description="Arf-GAP" evidence="7">
    <location>
        <begin position="9"/>
        <end position="92"/>
    </location>
</feature>
<dbReference type="SUPFAM" id="SSF57863">
    <property type="entry name" value="ArfGap/RecO-like zinc finger"/>
    <property type="match status" value="1"/>
</dbReference>
<keyword evidence="1" id="KW-0343">GTPase activation</keyword>
<dbReference type="InterPro" id="IPR038508">
    <property type="entry name" value="ArfGAP_dom_sf"/>
</dbReference>
<dbReference type="PROSITE" id="PS50115">
    <property type="entry name" value="ARFGAP"/>
    <property type="match status" value="1"/>
</dbReference>
<accession>A0A1W0E745</accession>
<dbReference type="Gene3D" id="1.10.220.150">
    <property type="entry name" value="Arf GTPase activating protein"/>
    <property type="match status" value="1"/>
</dbReference>
<keyword evidence="2" id="KW-0479">Metal-binding</keyword>
<dbReference type="GO" id="GO:0005096">
    <property type="term" value="F:GTPase activator activity"/>
    <property type="evidence" value="ECO:0007669"/>
    <property type="project" value="UniProtKB-KW"/>
</dbReference>
<reference evidence="8 9" key="1">
    <citation type="journal article" date="2017" name="Environ. Microbiol.">
        <title>Decay of the glycolytic pathway and adaptation to intranuclear parasitism within Enterocytozoonidae microsporidia.</title>
        <authorList>
            <person name="Wiredu Boakye D."/>
            <person name="Jaroenlak P."/>
            <person name="Prachumwat A."/>
            <person name="Williams T.A."/>
            <person name="Bateman K.S."/>
            <person name="Itsathitphaisarn O."/>
            <person name="Sritunyalucksana K."/>
            <person name="Paszkiewicz K.H."/>
            <person name="Moore K.A."/>
            <person name="Stentiford G.D."/>
            <person name="Williams B.A."/>
        </authorList>
    </citation>
    <scope>NUCLEOTIDE SEQUENCE [LARGE SCALE GENOMIC DNA]</scope>
    <source>
        <strain evidence="8 9">TH1</strain>
    </source>
</reference>
<evidence type="ECO:0000256" key="3">
    <source>
        <dbReference type="ARBA" id="ARBA00022771"/>
    </source>
</evidence>
<dbReference type="InterPro" id="IPR001164">
    <property type="entry name" value="ArfGAP_dom"/>
</dbReference>
<dbReference type="AlphaFoldDB" id="A0A1W0E745"/>
<gene>
    <name evidence="8" type="primary">AGD5</name>
    <name evidence="8" type="ORF">EHP00_322</name>
</gene>
<evidence type="ECO:0000256" key="4">
    <source>
        <dbReference type="ARBA" id="ARBA00022833"/>
    </source>
</evidence>
<organism evidence="8 9">
    <name type="scientific">Ecytonucleospora hepatopenaei</name>
    <dbReference type="NCBI Taxonomy" id="646526"/>
    <lineage>
        <taxon>Eukaryota</taxon>
        <taxon>Fungi</taxon>
        <taxon>Fungi incertae sedis</taxon>
        <taxon>Microsporidia</taxon>
        <taxon>Enterocytozoonidae</taxon>
        <taxon>Ecytonucleospora</taxon>
    </lineage>
</organism>
<dbReference type="GO" id="GO:0000139">
    <property type="term" value="C:Golgi membrane"/>
    <property type="evidence" value="ECO:0007669"/>
    <property type="project" value="GOC"/>
</dbReference>
<dbReference type="GO" id="GO:0048205">
    <property type="term" value="P:COPI coating of Golgi vesicle"/>
    <property type="evidence" value="ECO:0007669"/>
    <property type="project" value="TreeGrafter"/>
</dbReference>
<evidence type="ECO:0000256" key="2">
    <source>
        <dbReference type="ARBA" id="ARBA00022723"/>
    </source>
</evidence>
<dbReference type="EMBL" id="MNPJ01000014">
    <property type="protein sequence ID" value="OQS55084.1"/>
    <property type="molecule type" value="Genomic_DNA"/>
</dbReference>
<feature type="compositionally biased region" description="Polar residues" evidence="6">
    <location>
        <begin position="244"/>
        <end position="266"/>
    </location>
</feature>
<evidence type="ECO:0000256" key="1">
    <source>
        <dbReference type="ARBA" id="ARBA00022468"/>
    </source>
</evidence>
<comment type="caution">
    <text evidence="8">The sequence shown here is derived from an EMBL/GenBank/DDBJ whole genome shotgun (WGS) entry which is preliminary data.</text>
</comment>
<dbReference type="GO" id="GO:0008270">
    <property type="term" value="F:zinc ion binding"/>
    <property type="evidence" value="ECO:0007669"/>
    <property type="project" value="UniProtKB-KW"/>
</dbReference>
<keyword evidence="3 5" id="KW-0863">Zinc-finger</keyword>
<dbReference type="Pfam" id="PF01412">
    <property type="entry name" value="ArfGap"/>
    <property type="match status" value="1"/>
</dbReference>
<evidence type="ECO:0000256" key="5">
    <source>
        <dbReference type="PROSITE-ProRule" id="PRU00288"/>
    </source>
</evidence>
<feature type="region of interest" description="Disordered" evidence="6">
    <location>
        <begin position="244"/>
        <end position="276"/>
    </location>
</feature>
<evidence type="ECO:0000313" key="9">
    <source>
        <dbReference type="Proteomes" id="UP000192758"/>
    </source>
</evidence>
<keyword evidence="9" id="KW-1185">Reference proteome</keyword>
<evidence type="ECO:0000313" key="8">
    <source>
        <dbReference type="EMBL" id="OQS55084.1"/>
    </source>
</evidence>
<dbReference type="SMART" id="SM00105">
    <property type="entry name" value="ArfGap"/>
    <property type="match status" value="1"/>
</dbReference>
<dbReference type="PANTHER" id="PTHR45686:SF4">
    <property type="entry name" value="ADP-RIBOSYLATION FACTOR GTPASE ACTIVATING PROTEIN 3, ISOFORM H"/>
    <property type="match status" value="1"/>
</dbReference>
<dbReference type="VEuPathDB" id="MicrosporidiaDB:EHP00_322"/>
<dbReference type="PANTHER" id="PTHR45686">
    <property type="entry name" value="ADP-RIBOSYLATION FACTOR GTPASE ACTIVATING PROTEIN 3, ISOFORM H-RELATED"/>
    <property type="match status" value="1"/>
</dbReference>
<name>A0A1W0E745_9MICR</name>
<evidence type="ECO:0000256" key="6">
    <source>
        <dbReference type="SAM" id="MobiDB-lite"/>
    </source>
</evidence>
<dbReference type="OrthoDB" id="2193488at2759"/>
<evidence type="ECO:0000259" key="7">
    <source>
        <dbReference type="PROSITE" id="PS50115"/>
    </source>
</evidence>
<dbReference type="PRINTS" id="PR00405">
    <property type="entry name" value="REVINTRACTNG"/>
</dbReference>
<dbReference type="InterPro" id="IPR037278">
    <property type="entry name" value="ARFGAP/RecO"/>
</dbReference>